<keyword evidence="2" id="KW-1185">Reference proteome</keyword>
<dbReference type="RefSeq" id="WP_311340622.1">
    <property type="nucleotide sequence ID" value="NZ_JAVRHS010000005.1"/>
</dbReference>
<protein>
    <submittedName>
        <fullName evidence="1">Uncharacterized protein</fullName>
    </submittedName>
</protein>
<accession>A0ABU2ZHF6</accession>
<sequence length="150" mass="16084">MHFMCRSTKEGGGTRPFEIFINSKNTGYHTWTLALTRSIPAVFRRGGDGSFLAEELKAVLDPRGGAGSGEHYASSLLAVIGAIIEGHMAQFVPAQLDLLTEPALNAPTPFLAGSYYPQCEMPGMIREDGCKNASLVVVRSAGERVRDLAA</sequence>
<evidence type="ECO:0000313" key="2">
    <source>
        <dbReference type="Proteomes" id="UP001259803"/>
    </source>
</evidence>
<organism evidence="1 2">
    <name type="scientific">Croceicoccus esteveae</name>
    <dbReference type="NCBI Taxonomy" id="3075597"/>
    <lineage>
        <taxon>Bacteria</taxon>
        <taxon>Pseudomonadati</taxon>
        <taxon>Pseudomonadota</taxon>
        <taxon>Alphaproteobacteria</taxon>
        <taxon>Sphingomonadales</taxon>
        <taxon>Erythrobacteraceae</taxon>
        <taxon>Croceicoccus</taxon>
    </lineage>
</organism>
<dbReference type="EMBL" id="JAVRHS010000005">
    <property type="protein sequence ID" value="MDT0576041.1"/>
    <property type="molecule type" value="Genomic_DNA"/>
</dbReference>
<comment type="caution">
    <text evidence="1">The sequence shown here is derived from an EMBL/GenBank/DDBJ whole genome shotgun (WGS) entry which is preliminary data.</text>
</comment>
<dbReference type="Proteomes" id="UP001259803">
    <property type="component" value="Unassembled WGS sequence"/>
</dbReference>
<reference evidence="1 2" key="1">
    <citation type="submission" date="2023-09" db="EMBL/GenBank/DDBJ databases">
        <authorList>
            <person name="Rey-Velasco X."/>
        </authorList>
    </citation>
    <scope>NUCLEOTIDE SEQUENCE [LARGE SCALE GENOMIC DNA]</scope>
    <source>
        <strain evidence="1 2">F390</strain>
    </source>
</reference>
<name>A0ABU2ZHF6_9SPHN</name>
<proteinExistence type="predicted"/>
<gene>
    <name evidence="1" type="ORF">RM533_07555</name>
</gene>
<evidence type="ECO:0000313" key="1">
    <source>
        <dbReference type="EMBL" id="MDT0576041.1"/>
    </source>
</evidence>